<protein>
    <recommendedName>
        <fullName evidence="2">Antitoxin</fullName>
    </recommendedName>
</protein>
<dbReference type="Proteomes" id="UP000477488">
    <property type="component" value="Unassembled WGS sequence"/>
</dbReference>
<reference evidence="3 4" key="1">
    <citation type="submission" date="2019-09" db="EMBL/GenBank/DDBJ databases">
        <title>In-depth cultivation of the pig gut microbiome towards novel bacterial diversity and tailored functional studies.</title>
        <authorList>
            <person name="Wylensek D."/>
            <person name="Hitch T.C.A."/>
            <person name="Clavel T."/>
        </authorList>
    </citation>
    <scope>NUCLEOTIDE SEQUENCE [LARGE SCALE GENOMIC DNA]</scope>
    <source>
        <strain evidence="3 4">PG-178-WT-4</strain>
    </source>
</reference>
<evidence type="ECO:0000256" key="2">
    <source>
        <dbReference type="RuleBase" id="RU362080"/>
    </source>
</evidence>
<dbReference type="InterPro" id="IPR006442">
    <property type="entry name" value="Antitoxin_Phd/YefM"/>
</dbReference>
<dbReference type="RefSeq" id="WP_154508805.1">
    <property type="nucleotide sequence ID" value="NZ_JAXELC010000054.1"/>
</dbReference>
<keyword evidence="4" id="KW-1185">Reference proteome</keyword>
<dbReference type="PANTHER" id="PTHR33713">
    <property type="entry name" value="ANTITOXIN YAFN-RELATED"/>
    <property type="match status" value="1"/>
</dbReference>
<dbReference type="PANTHER" id="PTHR33713:SF6">
    <property type="entry name" value="ANTITOXIN YEFM"/>
    <property type="match status" value="1"/>
</dbReference>
<dbReference type="NCBIfam" id="TIGR01552">
    <property type="entry name" value="phd_fam"/>
    <property type="match status" value="1"/>
</dbReference>
<evidence type="ECO:0000313" key="4">
    <source>
        <dbReference type="Proteomes" id="UP000477488"/>
    </source>
</evidence>
<gene>
    <name evidence="3" type="ORF">FYJ44_02380</name>
</gene>
<evidence type="ECO:0000256" key="1">
    <source>
        <dbReference type="ARBA" id="ARBA00009981"/>
    </source>
</evidence>
<organism evidence="3 4">
    <name type="scientific">Desulfovibrio porci</name>
    <dbReference type="NCBI Taxonomy" id="2605782"/>
    <lineage>
        <taxon>Bacteria</taxon>
        <taxon>Pseudomonadati</taxon>
        <taxon>Thermodesulfobacteriota</taxon>
        <taxon>Desulfovibrionia</taxon>
        <taxon>Desulfovibrionales</taxon>
        <taxon>Desulfovibrionaceae</taxon>
        <taxon>Desulfovibrio</taxon>
    </lineage>
</organism>
<dbReference type="SUPFAM" id="SSF143120">
    <property type="entry name" value="YefM-like"/>
    <property type="match status" value="1"/>
</dbReference>
<sequence>MSQAITYSEARQNLAETMDRVCDTHAPVIITRRKSRPVVMLSLDDYSSLAETAYLLQSPANAERLRAALRAADEGQTRRHNLDEA</sequence>
<dbReference type="Gene3D" id="3.40.1620.10">
    <property type="entry name" value="YefM-like domain"/>
    <property type="match status" value="1"/>
</dbReference>
<evidence type="ECO:0000313" key="3">
    <source>
        <dbReference type="EMBL" id="MSS26909.1"/>
    </source>
</evidence>
<proteinExistence type="inferred from homology"/>
<accession>A0A6L5XIK0</accession>
<dbReference type="InterPro" id="IPR051405">
    <property type="entry name" value="phD/YefM_antitoxin"/>
</dbReference>
<comment type="similarity">
    <text evidence="1 2">Belongs to the phD/YefM antitoxin family.</text>
</comment>
<dbReference type="AlphaFoldDB" id="A0A6L5XIK0"/>
<dbReference type="EMBL" id="VUMH01000002">
    <property type="protein sequence ID" value="MSS26909.1"/>
    <property type="molecule type" value="Genomic_DNA"/>
</dbReference>
<dbReference type="Gene3D" id="6.10.250.330">
    <property type="match status" value="1"/>
</dbReference>
<comment type="function">
    <text evidence="2">Antitoxin component of a type II toxin-antitoxin (TA) system.</text>
</comment>
<dbReference type="Pfam" id="PF02604">
    <property type="entry name" value="PhdYeFM_antitox"/>
    <property type="match status" value="1"/>
</dbReference>
<dbReference type="InterPro" id="IPR036165">
    <property type="entry name" value="YefM-like_sf"/>
</dbReference>
<name>A0A6L5XIK0_9BACT</name>
<comment type="caution">
    <text evidence="3">The sequence shown here is derived from an EMBL/GenBank/DDBJ whole genome shotgun (WGS) entry which is preliminary data.</text>
</comment>